<dbReference type="PANTHER" id="PTHR46306:SF1">
    <property type="entry name" value="BTB_POZ DOMAIN-CONTAINING PROTEIN 9"/>
    <property type="match status" value="1"/>
</dbReference>
<dbReference type="Gene3D" id="2.60.120.260">
    <property type="entry name" value="Galactose-binding domain-like"/>
    <property type="match status" value="3"/>
</dbReference>
<evidence type="ECO:0000256" key="2">
    <source>
        <dbReference type="ARBA" id="ARBA00022525"/>
    </source>
</evidence>
<dbReference type="SUPFAM" id="SSF103647">
    <property type="entry name" value="TSP type-3 repeat"/>
    <property type="match status" value="1"/>
</dbReference>
<keyword evidence="4" id="KW-0106">Calcium</keyword>
<evidence type="ECO:0000256" key="1">
    <source>
        <dbReference type="ARBA" id="ARBA00004613"/>
    </source>
</evidence>
<dbReference type="InterPro" id="IPR028974">
    <property type="entry name" value="TSP_type-3_rpt"/>
</dbReference>
<comment type="subcellular location">
    <subcellularLocation>
        <location evidence="1">Secreted</location>
    </subcellularLocation>
</comment>
<gene>
    <name evidence="7" type="ORF">ETSY1_44015</name>
</gene>
<accession>W4L2V9</accession>
<dbReference type="AlphaFoldDB" id="W4L2V9"/>
<evidence type="ECO:0000256" key="5">
    <source>
        <dbReference type="SAM" id="MobiDB-lite"/>
    </source>
</evidence>
<dbReference type="InterPro" id="IPR059100">
    <property type="entry name" value="TSP3_bac"/>
</dbReference>
<dbReference type="GO" id="GO:0005737">
    <property type="term" value="C:cytoplasm"/>
    <property type="evidence" value="ECO:0007669"/>
    <property type="project" value="TreeGrafter"/>
</dbReference>
<evidence type="ECO:0000313" key="8">
    <source>
        <dbReference type="Proteomes" id="UP000019141"/>
    </source>
</evidence>
<dbReference type="Proteomes" id="UP000019141">
    <property type="component" value="Unassembled WGS sequence"/>
</dbReference>
<feature type="compositionally biased region" description="Basic and acidic residues" evidence="5">
    <location>
        <begin position="36"/>
        <end position="53"/>
    </location>
</feature>
<dbReference type="EMBL" id="AZHW01001521">
    <property type="protein sequence ID" value="ETW92352.1"/>
    <property type="molecule type" value="Genomic_DNA"/>
</dbReference>
<evidence type="ECO:0000259" key="6">
    <source>
        <dbReference type="PROSITE" id="PS50022"/>
    </source>
</evidence>
<feature type="region of interest" description="Disordered" evidence="5">
    <location>
        <begin position="28"/>
        <end position="119"/>
    </location>
</feature>
<feature type="domain" description="F5/8 type C" evidence="6">
    <location>
        <begin position="373"/>
        <end position="512"/>
    </location>
</feature>
<keyword evidence="2" id="KW-0964">Secreted</keyword>
<reference evidence="7 8" key="1">
    <citation type="journal article" date="2014" name="Nature">
        <title>An environmental bacterial taxon with a large and distinct metabolic repertoire.</title>
        <authorList>
            <person name="Wilson M.C."/>
            <person name="Mori T."/>
            <person name="Ruckert C."/>
            <person name="Uria A.R."/>
            <person name="Helf M.J."/>
            <person name="Takada K."/>
            <person name="Gernert C."/>
            <person name="Steffens U.A."/>
            <person name="Heycke N."/>
            <person name="Schmitt S."/>
            <person name="Rinke C."/>
            <person name="Helfrich E.J."/>
            <person name="Brachmann A.O."/>
            <person name="Gurgui C."/>
            <person name="Wakimoto T."/>
            <person name="Kracht M."/>
            <person name="Crusemann M."/>
            <person name="Hentschel U."/>
            <person name="Abe I."/>
            <person name="Matsunaga S."/>
            <person name="Kalinowski J."/>
            <person name="Takeyama H."/>
            <person name="Piel J."/>
        </authorList>
    </citation>
    <scope>NUCLEOTIDE SEQUENCE [LARGE SCALE GENOMIC DNA]</scope>
    <source>
        <strain evidence="8">TSY1</strain>
    </source>
</reference>
<comment type="caution">
    <text evidence="7">The sequence shown here is derived from an EMBL/GenBank/DDBJ whole genome shotgun (WGS) entry which is preliminary data.</text>
</comment>
<dbReference type="HOGENOM" id="CLU_529647_0_0_7"/>
<feature type="compositionally biased region" description="Acidic residues" evidence="5">
    <location>
        <begin position="54"/>
        <end position="63"/>
    </location>
</feature>
<dbReference type="PANTHER" id="PTHR46306">
    <property type="entry name" value="BTB/POZ DOMAIN-CONTAINING PROTEIN 9"/>
    <property type="match status" value="1"/>
</dbReference>
<evidence type="ECO:0000313" key="7">
    <source>
        <dbReference type="EMBL" id="ETW92352.1"/>
    </source>
</evidence>
<dbReference type="GO" id="GO:0005509">
    <property type="term" value="F:calcium ion binding"/>
    <property type="evidence" value="ECO:0007669"/>
    <property type="project" value="InterPro"/>
</dbReference>
<dbReference type="PROSITE" id="PS50022">
    <property type="entry name" value="FA58C_3"/>
    <property type="match status" value="3"/>
</dbReference>
<proteinExistence type="predicted"/>
<dbReference type="InterPro" id="IPR008979">
    <property type="entry name" value="Galactose-bd-like_sf"/>
</dbReference>
<organism evidence="7 8">
    <name type="scientific">Entotheonella factor</name>
    <dbReference type="NCBI Taxonomy" id="1429438"/>
    <lineage>
        <taxon>Bacteria</taxon>
        <taxon>Pseudomonadati</taxon>
        <taxon>Nitrospinota/Tectimicrobiota group</taxon>
        <taxon>Candidatus Tectimicrobiota</taxon>
        <taxon>Candidatus Entotheonellia</taxon>
        <taxon>Candidatus Entotheonellales</taxon>
        <taxon>Candidatus Entotheonellaceae</taxon>
        <taxon>Candidatus Entotheonella</taxon>
    </lineage>
</organism>
<dbReference type="InterPro" id="IPR052407">
    <property type="entry name" value="BTB_POZ_domain_cont_9"/>
</dbReference>
<sequence>MSYYIAVTTVTDAGQQSKFSNEVSIYLDADTDGDGIPDREERTYGTDPNRADTDGDGINDAEELAFWKDQWDQDADGDGEINLLDRDSDGDGFTDGAERDKGTDPLDSDSFPEPTPPVLDLLPVVDVEASDANKQNVPENTTDGDLKTRWSAEGDGQWIRFDIGTLATVSEVAIAWRKGDERKAYFSIDVSIDGKNWQEVVSDESSGKTNDFESHEFSSATARYVRITGYGNSSNRWNTISEVELYGRLNTVSLPISAVEASDEQNANVAANTVDDNMKTRWSARGAGQWIAYDISVISMVSEVAIAWLQGDRRQASFSIEVSVDGTTWDEVFSGQSSGATSDFEAYTFPAAAARHVRVVGYGNSNNTWNSITETKVYGQLDAISLPIADARASTSQEPNVPDNAIDGKKDTRWSANGKGEWIQLDMSSRVHVNEVAIAWLQGDRRQASFSVEVSVNGKDWNEVFRGQSSGTTKDLESYTFTSVLARYVRVVGYGNSRNTWNSIYEIELYGFIN</sequence>
<dbReference type="SUPFAM" id="SSF49785">
    <property type="entry name" value="Galactose-binding domain-like"/>
    <property type="match status" value="3"/>
</dbReference>
<name>W4L2V9_ENTF1</name>
<protein>
    <recommendedName>
        <fullName evidence="6">F5/8 type C domain-containing protein</fullName>
    </recommendedName>
</protein>
<dbReference type="Pfam" id="PF00754">
    <property type="entry name" value="F5_F8_type_C"/>
    <property type="match status" value="3"/>
</dbReference>
<feature type="domain" description="F5/8 type C" evidence="6">
    <location>
        <begin position="114"/>
        <end position="248"/>
    </location>
</feature>
<dbReference type="InterPro" id="IPR000421">
    <property type="entry name" value="FA58C"/>
</dbReference>
<dbReference type="SMART" id="SM00231">
    <property type="entry name" value="FA58C"/>
    <property type="match status" value="2"/>
</dbReference>
<evidence type="ECO:0000256" key="3">
    <source>
        <dbReference type="ARBA" id="ARBA00022729"/>
    </source>
</evidence>
<dbReference type="Pfam" id="PF18884">
    <property type="entry name" value="TSP3_bac"/>
    <property type="match status" value="3"/>
</dbReference>
<keyword evidence="8" id="KW-1185">Reference proteome</keyword>
<evidence type="ECO:0000256" key="4">
    <source>
        <dbReference type="ARBA" id="ARBA00022837"/>
    </source>
</evidence>
<feature type="domain" description="F5/8 type C" evidence="6">
    <location>
        <begin position="256"/>
        <end position="359"/>
    </location>
</feature>
<keyword evidence="3" id="KW-0732">Signal</keyword>
<dbReference type="PATRIC" id="fig|1429438.4.peg.8172"/>